<dbReference type="Proteomes" id="UP000236333">
    <property type="component" value="Unassembled WGS sequence"/>
</dbReference>
<dbReference type="Pfam" id="PF08502">
    <property type="entry name" value="LeuA_dimer"/>
    <property type="match status" value="1"/>
</dbReference>
<proteinExistence type="predicted"/>
<dbReference type="Gene3D" id="3.30.160.270">
    <property type="match status" value="1"/>
</dbReference>
<keyword evidence="4" id="KW-1185">Reference proteome</keyword>
<dbReference type="InterPro" id="IPR013709">
    <property type="entry name" value="2-isopropylmalate_synth_dimer"/>
</dbReference>
<accession>A0A2J7ZJ60</accession>
<evidence type="ECO:0000313" key="3">
    <source>
        <dbReference type="EMBL" id="PNH00296.1"/>
    </source>
</evidence>
<evidence type="ECO:0000256" key="1">
    <source>
        <dbReference type="ARBA" id="ARBA00022679"/>
    </source>
</evidence>
<evidence type="ECO:0000313" key="4">
    <source>
        <dbReference type="Proteomes" id="UP000236333"/>
    </source>
</evidence>
<evidence type="ECO:0000259" key="2">
    <source>
        <dbReference type="Pfam" id="PF08502"/>
    </source>
</evidence>
<protein>
    <submittedName>
        <fullName evidence="3">2-isopropylmalate synthase B</fullName>
    </submittedName>
</protein>
<reference evidence="3 4" key="1">
    <citation type="journal article" date="2017" name="Mol. Biol. Evol.">
        <title>The 4-celled Tetrabaena socialis nuclear genome reveals the essential components for genetic control of cell number at the origin of multicellularity in the volvocine lineage.</title>
        <authorList>
            <person name="Featherston J."/>
            <person name="Arakaki Y."/>
            <person name="Hanschen E.R."/>
            <person name="Ferris P.J."/>
            <person name="Michod R.E."/>
            <person name="Olson B.J.S.C."/>
            <person name="Nozaki H."/>
            <person name="Durand P.M."/>
        </authorList>
    </citation>
    <scope>NUCLEOTIDE SEQUENCE [LARGE SCALE GENOMIC DNA]</scope>
    <source>
        <strain evidence="3 4">NIES-571</strain>
    </source>
</reference>
<dbReference type="SUPFAM" id="SSF110921">
    <property type="entry name" value="2-isopropylmalate synthase LeuA, allosteric (dimerisation) domain"/>
    <property type="match status" value="1"/>
</dbReference>
<sequence length="154" mass="16606">MSARHRIRYASRRPVSGWKFCSGSSEVTRHWMEKPYTGGTSACVPRPRAVRLAPPGRFKGLADKKKTISDEDILALMSDELHQPTVIWELVGMQVVCGSMGMPTATVQMKGPDGIARIGVGVGSGPVDAAYKAVDSLVRVDADLVDYSVSSVTQ</sequence>
<dbReference type="AlphaFoldDB" id="A0A2J7ZJ60"/>
<dbReference type="OrthoDB" id="2015253at2759"/>
<organism evidence="3 4">
    <name type="scientific">Tetrabaena socialis</name>
    <dbReference type="NCBI Taxonomy" id="47790"/>
    <lineage>
        <taxon>Eukaryota</taxon>
        <taxon>Viridiplantae</taxon>
        <taxon>Chlorophyta</taxon>
        <taxon>core chlorophytes</taxon>
        <taxon>Chlorophyceae</taxon>
        <taxon>CS clade</taxon>
        <taxon>Chlamydomonadales</taxon>
        <taxon>Tetrabaenaceae</taxon>
        <taxon>Tetrabaena</taxon>
    </lineage>
</organism>
<gene>
    <name evidence="3" type="ORF">TSOC_013892</name>
</gene>
<comment type="caution">
    <text evidence="3">The sequence shown here is derived from an EMBL/GenBank/DDBJ whole genome shotgun (WGS) entry which is preliminary data.</text>
</comment>
<dbReference type="GO" id="GO:0009098">
    <property type="term" value="P:L-leucine biosynthetic process"/>
    <property type="evidence" value="ECO:0007669"/>
    <property type="project" value="InterPro"/>
</dbReference>
<dbReference type="GO" id="GO:0003852">
    <property type="term" value="F:2-isopropylmalate synthase activity"/>
    <property type="evidence" value="ECO:0007669"/>
    <property type="project" value="InterPro"/>
</dbReference>
<keyword evidence="1" id="KW-0808">Transferase</keyword>
<feature type="domain" description="2-isopropylmalate synthase LeuA allosteric (dimerisation)" evidence="2">
    <location>
        <begin position="68"/>
        <end position="154"/>
    </location>
</feature>
<feature type="non-terminal residue" evidence="3">
    <location>
        <position position="154"/>
    </location>
</feature>
<dbReference type="EMBL" id="PGGS01001528">
    <property type="protein sequence ID" value="PNH00296.1"/>
    <property type="molecule type" value="Genomic_DNA"/>
</dbReference>
<name>A0A2J7ZJ60_9CHLO</name>
<dbReference type="InterPro" id="IPR036230">
    <property type="entry name" value="LeuA_allosteric_dom_sf"/>
</dbReference>